<evidence type="ECO:0000313" key="13">
    <source>
        <dbReference type="Proteomes" id="UP000219050"/>
    </source>
</evidence>
<evidence type="ECO:0000256" key="3">
    <source>
        <dbReference type="ARBA" id="ARBA00022448"/>
    </source>
</evidence>
<dbReference type="InterPro" id="IPR058982">
    <property type="entry name" value="Beta-barrel_AprE"/>
</dbReference>
<evidence type="ECO:0000259" key="10">
    <source>
        <dbReference type="Pfam" id="PF25994"/>
    </source>
</evidence>
<dbReference type="OrthoDB" id="9810980at2"/>
<accession>A0A291M395</accession>
<evidence type="ECO:0000256" key="4">
    <source>
        <dbReference type="ARBA" id="ARBA00022475"/>
    </source>
</evidence>
<feature type="domain" description="AprE-like long alpha-helical hairpin" evidence="10">
    <location>
        <begin position="86"/>
        <end position="273"/>
    </location>
</feature>
<evidence type="ECO:0000256" key="5">
    <source>
        <dbReference type="ARBA" id="ARBA00022519"/>
    </source>
</evidence>
<dbReference type="Gene3D" id="2.40.30.170">
    <property type="match status" value="1"/>
</dbReference>
<dbReference type="KEGG" id="cmag:CBW24_12965"/>
<evidence type="ECO:0000256" key="8">
    <source>
        <dbReference type="ARBA" id="ARBA00023136"/>
    </source>
</evidence>
<name>A0A291M395_9RHOB</name>
<dbReference type="SUPFAM" id="SSF111369">
    <property type="entry name" value="HlyD-like secretion proteins"/>
    <property type="match status" value="1"/>
</dbReference>
<dbReference type="InterPro" id="IPR050739">
    <property type="entry name" value="MFP"/>
</dbReference>
<evidence type="ECO:0000256" key="7">
    <source>
        <dbReference type="ARBA" id="ARBA00022989"/>
    </source>
</evidence>
<keyword evidence="4 9" id="KW-1003">Cell membrane</keyword>
<dbReference type="Pfam" id="PF26002">
    <property type="entry name" value="Beta-barrel_AprE"/>
    <property type="match status" value="1"/>
</dbReference>
<dbReference type="GO" id="GO:0005886">
    <property type="term" value="C:plasma membrane"/>
    <property type="evidence" value="ECO:0007669"/>
    <property type="project" value="UniProtKB-SubCell"/>
</dbReference>
<reference evidence="12 13" key="1">
    <citation type="submission" date="2017-05" db="EMBL/GenBank/DDBJ databases">
        <title>Comparative genomic and metabolic analysis of manganese-oxidizing mechanisms in Celeribater manganoxidans DY25T: its adaption to the environment of polymetallic nodule.</title>
        <authorList>
            <person name="Wang X."/>
        </authorList>
    </citation>
    <scope>NUCLEOTIDE SEQUENCE [LARGE SCALE GENOMIC DNA]</scope>
    <source>
        <strain evidence="12 13">DY25</strain>
    </source>
</reference>
<evidence type="ECO:0000256" key="2">
    <source>
        <dbReference type="ARBA" id="ARBA00009477"/>
    </source>
</evidence>
<evidence type="ECO:0000256" key="6">
    <source>
        <dbReference type="ARBA" id="ARBA00022692"/>
    </source>
</evidence>
<dbReference type="AlphaFoldDB" id="A0A291M395"/>
<dbReference type="InterPro" id="IPR058781">
    <property type="entry name" value="HH_AprE-like"/>
</dbReference>
<evidence type="ECO:0000256" key="1">
    <source>
        <dbReference type="ARBA" id="ARBA00004377"/>
    </source>
</evidence>
<keyword evidence="5 9" id="KW-0997">Cell inner membrane</keyword>
<keyword evidence="8" id="KW-0472">Membrane</keyword>
<evidence type="ECO:0000313" key="12">
    <source>
        <dbReference type="EMBL" id="ATI43461.1"/>
    </source>
</evidence>
<feature type="domain" description="AprE-like beta-barrel" evidence="11">
    <location>
        <begin position="317"/>
        <end position="406"/>
    </location>
</feature>
<comment type="similarity">
    <text evidence="2 9">Belongs to the membrane fusion protein (MFP) (TC 8.A.1) family.</text>
</comment>
<sequence>MVTFSAKLPLWFGAIAVLLLVGGFGAWATFAQISGAIIAQGQVEVEQNQQIVQHPDGGVVQAVLIEEGARVTAGDVLLRLDGRDIRTELAIVEGQLFELMARAARLKAERDATPILWPDDLSAAAATRPEVAALRQGQARLFAARTDSLAREVAQMARREAQIGNQIEGIDAQIAALRDQEALVQEDLTDQQTLLERRLAQATRVRQLRRDQAALLGRIGELTAQRAQAQGRQTELQIEGLKLTTTRREEAITQLRDLRYNELELLERRRNLRTRLERLDLRAPVAGIVHGLTVTTPQAVLRPAEPVLYLVPQDRPLVIAARVEPIHVDQVGLGQEVILRFPAFDSRTTPELTGQVAKLSADSFTDDRSQAQYYRVEIQLAEAELARLAPRDVIPGMPVEAFLKTGARSPLDYLIKPLADYFNKAFREG</sequence>
<dbReference type="Gene3D" id="2.40.50.100">
    <property type="match status" value="1"/>
</dbReference>
<evidence type="ECO:0000259" key="11">
    <source>
        <dbReference type="Pfam" id="PF26002"/>
    </source>
</evidence>
<dbReference type="Proteomes" id="UP000219050">
    <property type="component" value="Chromosome"/>
</dbReference>
<dbReference type="NCBIfam" id="TIGR01843">
    <property type="entry name" value="type_I_hlyD"/>
    <property type="match status" value="1"/>
</dbReference>
<dbReference type="PRINTS" id="PR01490">
    <property type="entry name" value="RTXTOXIND"/>
</dbReference>
<proteinExistence type="inferred from homology"/>
<evidence type="ECO:0000256" key="9">
    <source>
        <dbReference type="RuleBase" id="RU365093"/>
    </source>
</evidence>
<dbReference type="PANTHER" id="PTHR30386">
    <property type="entry name" value="MEMBRANE FUSION SUBUNIT OF EMRAB-TOLC MULTIDRUG EFFLUX PUMP"/>
    <property type="match status" value="1"/>
</dbReference>
<keyword evidence="6" id="KW-0812">Transmembrane</keyword>
<dbReference type="PANTHER" id="PTHR30386:SF17">
    <property type="entry name" value="ALKALINE PROTEASE SECRETION PROTEIN APRE"/>
    <property type="match status" value="1"/>
</dbReference>
<dbReference type="InterPro" id="IPR010129">
    <property type="entry name" value="T1SS_HlyD"/>
</dbReference>
<dbReference type="Pfam" id="PF25994">
    <property type="entry name" value="HH_AprE"/>
    <property type="match status" value="1"/>
</dbReference>
<keyword evidence="13" id="KW-1185">Reference proteome</keyword>
<comment type="subcellular location">
    <subcellularLocation>
        <location evidence="1 9">Cell inner membrane</location>
        <topology evidence="1 9">Single-pass membrane protein</topology>
    </subcellularLocation>
</comment>
<dbReference type="EMBL" id="CP021404">
    <property type="protein sequence ID" value="ATI43461.1"/>
    <property type="molecule type" value="Genomic_DNA"/>
</dbReference>
<organism evidence="12 13">
    <name type="scientific">Pacificitalea manganoxidans</name>
    <dbReference type="NCBI Taxonomy" id="1411902"/>
    <lineage>
        <taxon>Bacteria</taxon>
        <taxon>Pseudomonadati</taxon>
        <taxon>Pseudomonadota</taxon>
        <taxon>Alphaproteobacteria</taxon>
        <taxon>Rhodobacterales</taxon>
        <taxon>Paracoccaceae</taxon>
        <taxon>Pacificitalea</taxon>
    </lineage>
</organism>
<keyword evidence="7" id="KW-1133">Transmembrane helix</keyword>
<protein>
    <recommendedName>
        <fullName evidence="9">Membrane fusion protein (MFP) family protein</fullName>
    </recommendedName>
</protein>
<keyword evidence="3 9" id="KW-0813">Transport</keyword>
<dbReference type="GO" id="GO:0015031">
    <property type="term" value="P:protein transport"/>
    <property type="evidence" value="ECO:0007669"/>
    <property type="project" value="InterPro"/>
</dbReference>
<gene>
    <name evidence="12" type="ORF">CBW24_12965</name>
</gene>